<dbReference type="SUPFAM" id="SSF55874">
    <property type="entry name" value="ATPase domain of HSP90 chaperone/DNA topoisomerase II/histidine kinase"/>
    <property type="match status" value="1"/>
</dbReference>
<dbReference type="PANTHER" id="PTHR24421:SF61">
    <property type="entry name" value="OXYGEN SENSOR HISTIDINE KINASE NREB"/>
    <property type="match status" value="1"/>
</dbReference>
<feature type="transmembrane region" description="Helical" evidence="4">
    <location>
        <begin position="255"/>
        <end position="272"/>
    </location>
</feature>
<feature type="transmembrane region" description="Helical" evidence="4">
    <location>
        <begin position="226"/>
        <end position="248"/>
    </location>
</feature>
<dbReference type="RefSeq" id="WP_203759379.1">
    <property type="nucleotide sequence ID" value="NZ_BAABFG010000005.1"/>
</dbReference>
<dbReference type="GO" id="GO:0016301">
    <property type="term" value="F:kinase activity"/>
    <property type="evidence" value="ECO:0007669"/>
    <property type="project" value="UniProtKB-KW"/>
</dbReference>
<evidence type="ECO:0000313" key="6">
    <source>
        <dbReference type="EMBL" id="MBB4740253.1"/>
    </source>
</evidence>
<dbReference type="SMART" id="SM00387">
    <property type="entry name" value="HATPase_c"/>
    <property type="match status" value="1"/>
</dbReference>
<name>A0A7W7M7W4_9ACTN</name>
<dbReference type="Proteomes" id="UP000546162">
    <property type="component" value="Unassembled WGS sequence"/>
</dbReference>
<feature type="transmembrane region" description="Helical" evidence="4">
    <location>
        <begin position="300"/>
        <end position="318"/>
    </location>
</feature>
<organism evidence="6 7">
    <name type="scientific">Actinoplanes octamycinicus</name>
    <dbReference type="NCBI Taxonomy" id="135948"/>
    <lineage>
        <taxon>Bacteria</taxon>
        <taxon>Bacillati</taxon>
        <taxon>Actinomycetota</taxon>
        <taxon>Actinomycetes</taxon>
        <taxon>Micromonosporales</taxon>
        <taxon>Micromonosporaceae</taxon>
        <taxon>Actinoplanes</taxon>
    </lineage>
</organism>
<sequence>MNGYRWPAIVTALSGCLLLATQPASVGGGLSLVAPFGSDYYSGMPRAAAVVVVFPQVAAVVVALLLVRWWPWQLLAAGLLTAGTTLHVVPLPILAVPLTLSFTLIGVLAGAQGLIRDGVPRWGTAIAVVALGLRLFSAGLIGRGTMRHHDHQLFQATVVAVALFGVLAFAWRVRPGERGPRARPVIVAAATLFLVIPLSMVTRGQVAALLGIDSSVLFRHPWVENALAGGASLVLAAGLAAAAGLWSLGAALTMALAQAALGTPLLLAFFALEGQTAARWSGLLAGTAIGVLAAITRWRVAAAGTLSVLAATSLFIAYSATTGDPGRIGTQHRVVPALIILVVVVAAVTATAGATVPVLARRGSVPAMLGPVAGMMAASAALLLQATYLEGDGRPASDTLNAARHLNTSGVLLLVAGAAVGGLGLAHYLTERWAERKRAEEIRREAAAAERDRLARPIHDGVLQVLAMVQRQGAEPAAAGTALADLATLAGEQESALRRLLAGGGTLVPPVSRADGVDLRAALSELAGPGVEVATPAEAVPLPGDDGRELIAAVRAALDNVRRHAGPGAHAWLLLEDEGDGVRVTVRDDGAGIAPGRLAEAERDGRLGVAQSMRGRVADLGGTMTVDSRPGEGTEVEFWLPRRR</sequence>
<feature type="domain" description="Histidine kinase/HSP90-like ATPase" evidence="5">
    <location>
        <begin position="545"/>
        <end position="644"/>
    </location>
</feature>
<evidence type="ECO:0000256" key="1">
    <source>
        <dbReference type="ARBA" id="ARBA00022679"/>
    </source>
</evidence>
<evidence type="ECO:0000259" key="5">
    <source>
        <dbReference type="SMART" id="SM00387"/>
    </source>
</evidence>
<dbReference type="InterPro" id="IPR036890">
    <property type="entry name" value="HATPase_C_sf"/>
</dbReference>
<feature type="transmembrane region" description="Helical" evidence="4">
    <location>
        <begin position="409"/>
        <end position="429"/>
    </location>
</feature>
<dbReference type="PROSITE" id="PS51257">
    <property type="entry name" value="PROKAR_LIPOPROTEIN"/>
    <property type="match status" value="1"/>
</dbReference>
<dbReference type="InterPro" id="IPR003594">
    <property type="entry name" value="HATPase_dom"/>
</dbReference>
<dbReference type="EMBL" id="JACHNB010000001">
    <property type="protein sequence ID" value="MBB4740253.1"/>
    <property type="molecule type" value="Genomic_DNA"/>
</dbReference>
<feature type="transmembrane region" description="Helical" evidence="4">
    <location>
        <begin position="122"/>
        <end position="141"/>
    </location>
</feature>
<dbReference type="GO" id="GO:0000160">
    <property type="term" value="P:phosphorelay signal transduction system"/>
    <property type="evidence" value="ECO:0007669"/>
    <property type="project" value="UniProtKB-KW"/>
</dbReference>
<keyword evidence="3" id="KW-0902">Two-component regulatory system</keyword>
<gene>
    <name evidence="6" type="ORF">BJY16_003712</name>
</gene>
<keyword evidence="4" id="KW-0812">Transmembrane</keyword>
<keyword evidence="4" id="KW-0472">Membrane</keyword>
<comment type="caution">
    <text evidence="6">The sequence shown here is derived from an EMBL/GenBank/DDBJ whole genome shotgun (WGS) entry which is preliminary data.</text>
</comment>
<dbReference type="Gene3D" id="3.30.565.10">
    <property type="entry name" value="Histidine kinase-like ATPase, C-terminal domain"/>
    <property type="match status" value="1"/>
</dbReference>
<proteinExistence type="predicted"/>
<dbReference type="PANTHER" id="PTHR24421">
    <property type="entry name" value="NITRATE/NITRITE SENSOR PROTEIN NARX-RELATED"/>
    <property type="match status" value="1"/>
</dbReference>
<feature type="transmembrane region" description="Helical" evidence="4">
    <location>
        <begin position="367"/>
        <end position="389"/>
    </location>
</feature>
<keyword evidence="1" id="KW-0808">Transferase</keyword>
<accession>A0A7W7M7W4</accession>
<dbReference type="AlphaFoldDB" id="A0A7W7M7W4"/>
<dbReference type="Pfam" id="PF02518">
    <property type="entry name" value="HATPase_c"/>
    <property type="match status" value="1"/>
</dbReference>
<keyword evidence="7" id="KW-1185">Reference proteome</keyword>
<dbReference type="InterPro" id="IPR050482">
    <property type="entry name" value="Sensor_HK_TwoCompSys"/>
</dbReference>
<evidence type="ECO:0000313" key="7">
    <source>
        <dbReference type="Proteomes" id="UP000546162"/>
    </source>
</evidence>
<dbReference type="CDD" id="cd16917">
    <property type="entry name" value="HATPase_UhpB-NarQ-NarX-like"/>
    <property type="match status" value="1"/>
</dbReference>
<keyword evidence="4" id="KW-1133">Transmembrane helix</keyword>
<evidence type="ECO:0000256" key="2">
    <source>
        <dbReference type="ARBA" id="ARBA00022777"/>
    </source>
</evidence>
<feature type="transmembrane region" description="Helical" evidence="4">
    <location>
        <begin position="47"/>
        <end position="67"/>
    </location>
</feature>
<feature type="transmembrane region" description="Helical" evidence="4">
    <location>
        <begin position="338"/>
        <end position="360"/>
    </location>
</feature>
<protein>
    <submittedName>
        <fullName evidence="6">Signal transduction histidine kinase</fullName>
    </submittedName>
</protein>
<evidence type="ECO:0000256" key="4">
    <source>
        <dbReference type="SAM" id="Phobius"/>
    </source>
</evidence>
<feature type="transmembrane region" description="Helical" evidence="4">
    <location>
        <begin position="278"/>
        <end position="295"/>
    </location>
</feature>
<feature type="transmembrane region" description="Helical" evidence="4">
    <location>
        <begin position="185"/>
        <end position="206"/>
    </location>
</feature>
<keyword evidence="2 6" id="KW-0418">Kinase</keyword>
<feature type="transmembrane region" description="Helical" evidence="4">
    <location>
        <begin position="153"/>
        <end position="173"/>
    </location>
</feature>
<reference evidence="6 7" key="1">
    <citation type="submission" date="2020-08" db="EMBL/GenBank/DDBJ databases">
        <title>Sequencing the genomes of 1000 actinobacteria strains.</title>
        <authorList>
            <person name="Klenk H.-P."/>
        </authorList>
    </citation>
    <scope>NUCLEOTIDE SEQUENCE [LARGE SCALE GENOMIC DNA]</scope>
    <source>
        <strain evidence="6 7">DSM 45809</strain>
    </source>
</reference>
<evidence type="ECO:0000256" key="3">
    <source>
        <dbReference type="ARBA" id="ARBA00023012"/>
    </source>
</evidence>